<accession>A0A2K9EUC8</accession>
<dbReference type="InterPro" id="IPR036188">
    <property type="entry name" value="FAD/NAD-bd_sf"/>
</dbReference>
<dbReference type="PANTHER" id="PTHR42949:SF3">
    <property type="entry name" value="ANAEROBIC GLYCEROL-3-PHOSPHATE DEHYDROGENASE SUBUNIT B"/>
    <property type="match status" value="1"/>
</dbReference>
<evidence type="ECO:0000313" key="3">
    <source>
        <dbReference type="EMBL" id="AUH35395.1"/>
    </source>
</evidence>
<organism evidence="3 4">
    <name type="scientific">Paracoccus tegillarcae</name>
    <dbReference type="NCBI Taxonomy" id="1529068"/>
    <lineage>
        <taxon>Bacteria</taxon>
        <taxon>Pseudomonadati</taxon>
        <taxon>Pseudomonadota</taxon>
        <taxon>Alphaproteobacteria</taxon>
        <taxon>Rhodobacterales</taxon>
        <taxon>Paracoccaceae</taxon>
        <taxon>Paracoccus</taxon>
    </lineage>
</organism>
<dbReference type="Gene3D" id="3.50.50.60">
    <property type="entry name" value="FAD/NAD(P)-binding domain"/>
    <property type="match status" value="2"/>
</dbReference>
<dbReference type="PANTHER" id="PTHR42949">
    <property type="entry name" value="ANAEROBIC GLYCEROL-3-PHOSPHATE DEHYDROGENASE SUBUNIT B"/>
    <property type="match status" value="1"/>
</dbReference>
<evidence type="ECO:0000259" key="2">
    <source>
        <dbReference type="Pfam" id="PF07992"/>
    </source>
</evidence>
<name>A0A2K9EUC8_9RHOB</name>
<dbReference type="KEGG" id="paro:CUV01_11630"/>
<gene>
    <name evidence="3" type="ORF">CUV01_11630</name>
</gene>
<dbReference type="GO" id="GO:0016491">
    <property type="term" value="F:oxidoreductase activity"/>
    <property type="evidence" value="ECO:0007669"/>
    <property type="project" value="UniProtKB-KW"/>
</dbReference>
<keyword evidence="1" id="KW-0560">Oxidoreductase</keyword>
<dbReference type="Proteomes" id="UP000233742">
    <property type="component" value="Chromosome"/>
</dbReference>
<dbReference type="PRINTS" id="PR00368">
    <property type="entry name" value="FADPNR"/>
</dbReference>
<evidence type="ECO:0000313" key="4">
    <source>
        <dbReference type="Proteomes" id="UP000233742"/>
    </source>
</evidence>
<evidence type="ECO:0000256" key="1">
    <source>
        <dbReference type="ARBA" id="ARBA00023002"/>
    </source>
</evidence>
<dbReference type="Pfam" id="PF07992">
    <property type="entry name" value="Pyr_redox_2"/>
    <property type="match status" value="1"/>
</dbReference>
<dbReference type="OrthoDB" id="5287468at2"/>
<dbReference type="EMBL" id="CP025408">
    <property type="protein sequence ID" value="AUH35395.1"/>
    <property type="molecule type" value="Genomic_DNA"/>
</dbReference>
<dbReference type="InterPro" id="IPR051691">
    <property type="entry name" value="Metab_Enz_Cyan_OpOx_G3PDH"/>
</dbReference>
<sequence>MAIIGAGPAGLAAATVLARLGFTQVVVIEREAQPGGIPRHCGHSPFGMREFRRVLRGPAYADRLAAAARAVGVRIMCDTTATALLPGPVLELSTPAGIAQLAARAVLLATGTRESSRIQRMIGGQKPGGILTLGALQGMVHLNGQRPFSRPVVLGTELVSFSALLTCRQAGIHPVAMVEPGCNVIARGPSWALPRLLGVPLMMQSRITEILGRDRVEAVQIVGPDGTRRIATDGVLLTGAFRSEAGLLAMAGIAMDPDTTGPVIDSFGRLDQPGYFAAGNLLRPVETAGACWAEGQRAAEAIAAYLSGALPDREQGAELQIVGDAIRYALPQIILPARPGWHDRVQLRLARAARGELRLTQMGRIIARRRINARPERRITLSLPAGVTAAPLVLTLDERG</sequence>
<protein>
    <submittedName>
        <fullName evidence="3">Pyridine nucleotide-disulfide oxidoreductase</fullName>
    </submittedName>
</protein>
<dbReference type="AlphaFoldDB" id="A0A2K9EUC8"/>
<feature type="domain" description="FAD/NAD(P)-binding" evidence="2">
    <location>
        <begin position="2"/>
        <end position="295"/>
    </location>
</feature>
<reference evidence="3 4" key="1">
    <citation type="submission" date="2017-12" db="EMBL/GenBank/DDBJ databases">
        <authorList>
            <person name="Hurst M.R.H."/>
        </authorList>
    </citation>
    <scope>NUCLEOTIDE SEQUENCE [LARGE SCALE GENOMIC DNA]</scope>
    <source>
        <strain evidence="3 4">BM15</strain>
    </source>
</reference>
<keyword evidence="4" id="KW-1185">Reference proteome</keyword>
<proteinExistence type="predicted"/>
<dbReference type="SUPFAM" id="SSF51905">
    <property type="entry name" value="FAD/NAD(P)-binding domain"/>
    <property type="match status" value="1"/>
</dbReference>
<dbReference type="InterPro" id="IPR023753">
    <property type="entry name" value="FAD/NAD-binding_dom"/>
</dbReference>